<name>A0A1Q8C8R4_9PSEU</name>
<sequence>MTFHVVVGAGPTGRATALELAETGDEVLLVSRRGTGPTHARVRPVAADATDAGLLTSLAEGAASLVNCAAPAYDRLPQDTPPLAAALLTAATRTGAGYVNLSNCYGLGPVEGPMTEDLPLRPTTIKGQVRADMFTEAMAAHEAGRLRFTEVRPGDFLGPDAVSMFNLMVTPFVLAEQEVVFPGDLDAPHSWTQPRDVGRALATIARDERSWGRAWHPPTCADVSLREVANRLAELAGRARPRLRRMTALELHEAARADSIMAELPEMQYLYERPAVMGTELTRRTFGLEPTPLDEVLRETAAAMATPAA</sequence>
<dbReference type="SUPFAM" id="SSF51735">
    <property type="entry name" value="NAD(P)-binding Rossmann-fold domains"/>
    <property type="match status" value="1"/>
</dbReference>
<evidence type="ECO:0000259" key="1">
    <source>
        <dbReference type="Pfam" id="PF01370"/>
    </source>
</evidence>
<dbReference type="AlphaFoldDB" id="A0A1Q8C8R4"/>
<dbReference type="OrthoDB" id="8205493at2"/>
<dbReference type="STRING" id="1912961.BU204_31440"/>
<dbReference type="Gene3D" id="3.40.50.720">
    <property type="entry name" value="NAD(P)-binding Rossmann-like Domain"/>
    <property type="match status" value="1"/>
</dbReference>
<evidence type="ECO:0000313" key="3">
    <source>
        <dbReference type="Proteomes" id="UP000185596"/>
    </source>
</evidence>
<keyword evidence="3" id="KW-1185">Reference proteome</keyword>
<reference evidence="2 3" key="1">
    <citation type="submission" date="2016-12" db="EMBL/GenBank/DDBJ databases">
        <title>The draft genome sequence of Actinophytocola sp. 11-183.</title>
        <authorList>
            <person name="Wang W."/>
            <person name="Yuan L."/>
        </authorList>
    </citation>
    <scope>NUCLEOTIDE SEQUENCE [LARGE SCALE GENOMIC DNA]</scope>
    <source>
        <strain evidence="2 3">11-183</strain>
    </source>
</reference>
<dbReference type="InterPro" id="IPR001509">
    <property type="entry name" value="Epimerase_deHydtase"/>
</dbReference>
<dbReference type="InterPro" id="IPR036291">
    <property type="entry name" value="NAD(P)-bd_dom_sf"/>
</dbReference>
<protein>
    <submittedName>
        <fullName evidence="2">NAD-dependent epimerase</fullName>
    </submittedName>
</protein>
<organism evidence="2 3">
    <name type="scientific">Actinophytocola xanthii</name>
    <dbReference type="NCBI Taxonomy" id="1912961"/>
    <lineage>
        <taxon>Bacteria</taxon>
        <taxon>Bacillati</taxon>
        <taxon>Actinomycetota</taxon>
        <taxon>Actinomycetes</taxon>
        <taxon>Pseudonocardiales</taxon>
        <taxon>Pseudonocardiaceae</taxon>
    </lineage>
</organism>
<dbReference type="RefSeq" id="WP_075129425.1">
    <property type="nucleotide sequence ID" value="NZ_MSIE01000074.1"/>
</dbReference>
<proteinExistence type="predicted"/>
<accession>A0A1Q8C8R4</accession>
<evidence type="ECO:0000313" key="2">
    <source>
        <dbReference type="EMBL" id="OLF10748.1"/>
    </source>
</evidence>
<dbReference type="Proteomes" id="UP000185596">
    <property type="component" value="Unassembled WGS sequence"/>
</dbReference>
<dbReference type="Pfam" id="PF01370">
    <property type="entry name" value="Epimerase"/>
    <property type="match status" value="1"/>
</dbReference>
<comment type="caution">
    <text evidence="2">The sequence shown here is derived from an EMBL/GenBank/DDBJ whole genome shotgun (WGS) entry which is preliminary data.</text>
</comment>
<feature type="domain" description="NAD-dependent epimerase/dehydratase" evidence="1">
    <location>
        <begin position="6"/>
        <end position="207"/>
    </location>
</feature>
<gene>
    <name evidence="2" type="ORF">BU204_31440</name>
</gene>
<dbReference type="EMBL" id="MSIE01000074">
    <property type="protein sequence ID" value="OLF10748.1"/>
    <property type="molecule type" value="Genomic_DNA"/>
</dbReference>